<evidence type="ECO:0000313" key="7">
    <source>
        <dbReference type="Proteomes" id="UP000054308"/>
    </source>
</evidence>
<dbReference type="GO" id="GO:0005581">
    <property type="term" value="C:collagen trimer"/>
    <property type="evidence" value="ECO:0007669"/>
    <property type="project" value="UniProtKB-KW"/>
</dbReference>
<feature type="compositionally biased region" description="Low complexity" evidence="4">
    <location>
        <begin position="8"/>
        <end position="23"/>
    </location>
</feature>
<dbReference type="InterPro" id="IPR008983">
    <property type="entry name" value="Tumour_necrosis_fac-like_dom"/>
</dbReference>
<proteinExistence type="predicted"/>
<dbReference type="Pfam" id="PF01391">
    <property type="entry name" value="Collagen"/>
    <property type="match status" value="1"/>
</dbReference>
<dbReference type="InterPro" id="IPR050392">
    <property type="entry name" value="Collagen/C1q_domain"/>
</dbReference>
<keyword evidence="3" id="KW-0732">Signal</keyword>
<keyword evidence="6" id="KW-0176">Collagen</keyword>
<dbReference type="SMART" id="SM00110">
    <property type="entry name" value="C1Q"/>
    <property type="match status" value="1"/>
</dbReference>
<organism evidence="6 7">
    <name type="scientific">Calypte anna</name>
    <name type="common">Anna's hummingbird</name>
    <name type="synonym">Archilochus anna</name>
    <dbReference type="NCBI Taxonomy" id="9244"/>
    <lineage>
        <taxon>Eukaryota</taxon>
        <taxon>Metazoa</taxon>
        <taxon>Chordata</taxon>
        <taxon>Craniata</taxon>
        <taxon>Vertebrata</taxon>
        <taxon>Euteleostomi</taxon>
        <taxon>Archelosauria</taxon>
        <taxon>Archosauria</taxon>
        <taxon>Dinosauria</taxon>
        <taxon>Saurischia</taxon>
        <taxon>Theropoda</taxon>
        <taxon>Coelurosauria</taxon>
        <taxon>Aves</taxon>
        <taxon>Neognathae</taxon>
        <taxon>Neoaves</taxon>
        <taxon>Strisores</taxon>
        <taxon>Apodiformes</taxon>
        <taxon>Trochilidae</taxon>
        <taxon>Calypte</taxon>
    </lineage>
</organism>
<dbReference type="Pfam" id="PF00386">
    <property type="entry name" value="C1q"/>
    <property type="match status" value="1"/>
</dbReference>
<evidence type="ECO:0000313" key="6">
    <source>
        <dbReference type="EMBL" id="KFP00161.1"/>
    </source>
</evidence>
<evidence type="ECO:0000256" key="3">
    <source>
        <dbReference type="ARBA" id="ARBA00022729"/>
    </source>
</evidence>
<dbReference type="PROSITE" id="PS50871">
    <property type="entry name" value="C1Q"/>
    <property type="match status" value="1"/>
</dbReference>
<keyword evidence="2" id="KW-0964">Secreted</keyword>
<feature type="non-terminal residue" evidence="6">
    <location>
        <position position="121"/>
    </location>
</feature>
<gene>
    <name evidence="6" type="ORF">N300_15478</name>
</gene>
<keyword evidence="7" id="KW-1185">Reference proteome</keyword>
<dbReference type="Proteomes" id="UP000054308">
    <property type="component" value="Unassembled WGS sequence"/>
</dbReference>
<feature type="domain" description="C1q" evidence="5">
    <location>
        <begin position="65"/>
        <end position="121"/>
    </location>
</feature>
<dbReference type="PANTHER" id="PTHR15427:SF53">
    <property type="entry name" value="COLLAGEN TYPE VIII ALPHA 2 CHAIN"/>
    <property type="match status" value="1"/>
</dbReference>
<feature type="non-terminal residue" evidence="6">
    <location>
        <position position="1"/>
    </location>
</feature>
<dbReference type="PRINTS" id="PR00007">
    <property type="entry name" value="COMPLEMNTC1Q"/>
</dbReference>
<dbReference type="GO" id="GO:0005576">
    <property type="term" value="C:extracellular region"/>
    <property type="evidence" value="ECO:0007669"/>
    <property type="project" value="UniProtKB-SubCell"/>
</dbReference>
<accession>A0A091IKH1</accession>
<name>A0A091IKH1_CALAN</name>
<comment type="subcellular location">
    <subcellularLocation>
        <location evidence="1">Secreted</location>
    </subcellularLocation>
</comment>
<dbReference type="STRING" id="9244.A0A091IKH1"/>
<dbReference type="PANTHER" id="PTHR15427">
    <property type="entry name" value="EMILIN ELASTIN MICROFIBRIL INTERFACE-LOCATED PROTEIN ELASTIN MICROFIBRIL INTERFACER"/>
    <property type="match status" value="1"/>
</dbReference>
<dbReference type="EMBL" id="KL217903">
    <property type="protein sequence ID" value="KFP00161.1"/>
    <property type="molecule type" value="Genomic_DNA"/>
</dbReference>
<evidence type="ECO:0000256" key="1">
    <source>
        <dbReference type="ARBA" id="ARBA00004613"/>
    </source>
</evidence>
<dbReference type="SUPFAM" id="SSF49842">
    <property type="entry name" value="TNF-like"/>
    <property type="match status" value="1"/>
</dbReference>
<evidence type="ECO:0000256" key="4">
    <source>
        <dbReference type="SAM" id="MobiDB-lite"/>
    </source>
</evidence>
<sequence length="121" mass="12196">GKPGIPGLPGKAGMKGMPGAKGEPGMRGEQGPRGLPGPPGLPGPAGISVNGKPGPQGGPGLPGFRARIAPAFTAILTSPFPASGMPVKFDRTLYNGHNAYNPVTGIFTCPVSGIYYFAYHV</sequence>
<dbReference type="AlphaFoldDB" id="A0A091IKH1"/>
<evidence type="ECO:0000259" key="5">
    <source>
        <dbReference type="PROSITE" id="PS50871"/>
    </source>
</evidence>
<feature type="region of interest" description="Disordered" evidence="4">
    <location>
        <begin position="1"/>
        <end position="63"/>
    </location>
</feature>
<protein>
    <submittedName>
        <fullName evidence="6">Collagen alpha-2(VIII) chain</fullName>
    </submittedName>
</protein>
<dbReference type="InterPro" id="IPR008160">
    <property type="entry name" value="Collagen"/>
</dbReference>
<dbReference type="Gene3D" id="2.60.120.40">
    <property type="match status" value="1"/>
</dbReference>
<reference evidence="6 7" key="1">
    <citation type="submission" date="2014-04" db="EMBL/GenBank/DDBJ databases">
        <title>Genome evolution of avian class.</title>
        <authorList>
            <person name="Zhang G."/>
            <person name="Li C."/>
        </authorList>
    </citation>
    <scope>NUCLEOTIDE SEQUENCE [LARGE SCALE GENOMIC DNA]</scope>
    <source>
        <strain evidence="6">BGI_N300</strain>
    </source>
</reference>
<evidence type="ECO:0000256" key="2">
    <source>
        <dbReference type="ARBA" id="ARBA00022525"/>
    </source>
</evidence>
<dbReference type="InterPro" id="IPR001073">
    <property type="entry name" value="C1q_dom"/>
</dbReference>